<feature type="compositionally biased region" description="Polar residues" evidence="1">
    <location>
        <begin position="1"/>
        <end position="17"/>
    </location>
</feature>
<feature type="compositionally biased region" description="Low complexity" evidence="1">
    <location>
        <begin position="18"/>
        <end position="39"/>
    </location>
</feature>
<protein>
    <submittedName>
        <fullName evidence="2">Uncharacterized protein</fullName>
    </submittedName>
</protein>
<sequence length="131" mass="12523">AAACTVTTTPVDTSISEPTRAPTPTSRTRTTSDASATRPPNGGSSTLTTQTIAFTSGAVISISRGVSSTITSGFTTIRTGQAGDVGAGGGAAPTSGSDSGGRPANNGAQVSRLSAGMVGLGLVGGIAVLVL</sequence>
<evidence type="ECO:0000256" key="1">
    <source>
        <dbReference type="SAM" id="MobiDB-lite"/>
    </source>
</evidence>
<accession>A0A8H3I1E7</accession>
<evidence type="ECO:0000313" key="2">
    <source>
        <dbReference type="EMBL" id="CAE7214300.1"/>
    </source>
</evidence>
<dbReference type="Proteomes" id="UP000663827">
    <property type="component" value="Unassembled WGS sequence"/>
</dbReference>
<dbReference type="AlphaFoldDB" id="A0A8H3I1E7"/>
<dbReference type="EMBL" id="CAJNJQ010004838">
    <property type="protein sequence ID" value="CAE7214300.1"/>
    <property type="molecule type" value="Genomic_DNA"/>
</dbReference>
<feature type="region of interest" description="Disordered" evidence="1">
    <location>
        <begin position="1"/>
        <end position="48"/>
    </location>
</feature>
<organism evidence="2 3">
    <name type="scientific">Rhizoctonia solani</name>
    <dbReference type="NCBI Taxonomy" id="456999"/>
    <lineage>
        <taxon>Eukaryota</taxon>
        <taxon>Fungi</taxon>
        <taxon>Dikarya</taxon>
        <taxon>Basidiomycota</taxon>
        <taxon>Agaricomycotina</taxon>
        <taxon>Agaricomycetes</taxon>
        <taxon>Cantharellales</taxon>
        <taxon>Ceratobasidiaceae</taxon>
        <taxon>Rhizoctonia</taxon>
    </lineage>
</organism>
<name>A0A8H3I1E7_9AGAM</name>
<feature type="compositionally biased region" description="Low complexity" evidence="1">
    <location>
        <begin position="92"/>
        <end position="101"/>
    </location>
</feature>
<feature type="region of interest" description="Disordered" evidence="1">
    <location>
        <begin position="78"/>
        <end position="108"/>
    </location>
</feature>
<reference evidence="2" key="1">
    <citation type="submission" date="2021-01" db="EMBL/GenBank/DDBJ databases">
        <authorList>
            <person name="Kaushik A."/>
        </authorList>
    </citation>
    <scope>NUCLEOTIDE SEQUENCE</scope>
    <source>
        <strain evidence="2">AG5</strain>
    </source>
</reference>
<evidence type="ECO:0000313" key="3">
    <source>
        <dbReference type="Proteomes" id="UP000663827"/>
    </source>
</evidence>
<comment type="caution">
    <text evidence="2">The sequence shown here is derived from an EMBL/GenBank/DDBJ whole genome shotgun (WGS) entry which is preliminary data.</text>
</comment>
<proteinExistence type="predicted"/>
<gene>
    <name evidence="2" type="ORF">RDB_LOCUS157420</name>
</gene>
<feature type="non-terminal residue" evidence="2">
    <location>
        <position position="1"/>
    </location>
</feature>